<dbReference type="PANTHER" id="PTHR12483:SF73">
    <property type="entry name" value="COPPER TRANSPORT PROTEIN CTR3"/>
    <property type="match status" value="1"/>
</dbReference>
<proteinExistence type="inferred from homology"/>
<dbReference type="PANTHER" id="PTHR12483">
    <property type="entry name" value="SOLUTE CARRIER FAMILY 31 COPPER TRANSPORTERS"/>
    <property type="match status" value="1"/>
</dbReference>
<evidence type="ECO:0000313" key="12">
    <source>
        <dbReference type="Proteomes" id="UP000447873"/>
    </source>
</evidence>
<comment type="subcellular location">
    <subcellularLocation>
        <location evidence="1 6">Membrane</location>
        <topology evidence="1 6">Multi-pass membrane protein</topology>
    </subcellularLocation>
</comment>
<keyword evidence="6" id="KW-0813">Transport</keyword>
<keyword evidence="6" id="KW-0186">Copper</keyword>
<evidence type="ECO:0000256" key="3">
    <source>
        <dbReference type="ARBA" id="ARBA00022692"/>
    </source>
</evidence>
<evidence type="ECO:0000313" key="10">
    <source>
        <dbReference type="EMBL" id="KAE9974823.1"/>
    </source>
</evidence>
<dbReference type="Proteomes" id="UP000447873">
    <property type="component" value="Unassembled WGS sequence"/>
</dbReference>
<dbReference type="Pfam" id="PF04145">
    <property type="entry name" value="Ctr"/>
    <property type="match status" value="1"/>
</dbReference>
<evidence type="ECO:0000313" key="9">
    <source>
        <dbReference type="EMBL" id="KAE9972377.1"/>
    </source>
</evidence>
<feature type="transmembrane region" description="Helical" evidence="6">
    <location>
        <begin position="56"/>
        <end position="78"/>
    </location>
</feature>
<keyword evidence="5 6" id="KW-0472">Membrane</keyword>
<protein>
    <recommendedName>
        <fullName evidence="6">Copper transport protein</fullName>
    </recommendedName>
</protein>
<dbReference type="InterPro" id="IPR007274">
    <property type="entry name" value="Cop_transporter"/>
</dbReference>
<keyword evidence="6" id="KW-0187">Copper transport</keyword>
<evidence type="ECO:0000256" key="7">
    <source>
        <dbReference type="SAM" id="MobiDB-lite"/>
    </source>
</evidence>
<evidence type="ECO:0000256" key="4">
    <source>
        <dbReference type="ARBA" id="ARBA00022989"/>
    </source>
</evidence>
<dbReference type="EMBL" id="WNWR01000548">
    <property type="protein sequence ID" value="KAE9974823.1"/>
    <property type="molecule type" value="Genomic_DNA"/>
</dbReference>
<evidence type="ECO:0000256" key="2">
    <source>
        <dbReference type="ARBA" id="ARBA00006921"/>
    </source>
</evidence>
<feature type="transmembrane region" description="Helical" evidence="6">
    <location>
        <begin position="152"/>
        <end position="169"/>
    </location>
</feature>
<evidence type="ECO:0000313" key="8">
    <source>
        <dbReference type="EMBL" id="KAE9964421.1"/>
    </source>
</evidence>
<dbReference type="GO" id="GO:0005375">
    <property type="term" value="F:copper ion transmembrane transporter activity"/>
    <property type="evidence" value="ECO:0007669"/>
    <property type="project" value="UniProtKB-UniRule"/>
</dbReference>
<evidence type="ECO:0000256" key="1">
    <source>
        <dbReference type="ARBA" id="ARBA00004141"/>
    </source>
</evidence>
<gene>
    <name evidence="8" type="ORF">BLS_008379</name>
    <name evidence="10" type="ORF">EG327_008646</name>
    <name evidence="9" type="ORF">EG328_005069</name>
</gene>
<evidence type="ECO:0000313" key="13">
    <source>
        <dbReference type="Proteomes" id="UP000490939"/>
    </source>
</evidence>
<evidence type="ECO:0000256" key="6">
    <source>
        <dbReference type="RuleBase" id="RU367022"/>
    </source>
</evidence>
<keyword evidence="4 6" id="KW-1133">Transmembrane helix</keyword>
<organism evidence="8 11">
    <name type="scientific">Venturia inaequalis</name>
    <name type="common">Apple scab fungus</name>
    <dbReference type="NCBI Taxonomy" id="5025"/>
    <lineage>
        <taxon>Eukaryota</taxon>
        <taxon>Fungi</taxon>
        <taxon>Dikarya</taxon>
        <taxon>Ascomycota</taxon>
        <taxon>Pezizomycotina</taxon>
        <taxon>Dothideomycetes</taxon>
        <taxon>Pleosporomycetidae</taxon>
        <taxon>Venturiales</taxon>
        <taxon>Venturiaceae</taxon>
        <taxon>Venturia</taxon>
    </lineage>
</organism>
<dbReference type="GO" id="GO:0016020">
    <property type="term" value="C:membrane"/>
    <property type="evidence" value="ECO:0007669"/>
    <property type="project" value="UniProtKB-SubCell"/>
</dbReference>
<dbReference type="EMBL" id="WNWS01000271">
    <property type="protein sequence ID" value="KAE9972377.1"/>
    <property type="molecule type" value="Genomic_DNA"/>
</dbReference>
<dbReference type="AlphaFoldDB" id="A0A8H3YNX9"/>
<dbReference type="Proteomes" id="UP000433883">
    <property type="component" value="Unassembled WGS sequence"/>
</dbReference>
<reference evidence="8 11" key="1">
    <citation type="submission" date="2019-11" db="EMBL/GenBank/DDBJ databases">
        <title>Venturia inaequalis Genome Resource.</title>
        <authorList>
            <person name="Lichtner F.J."/>
        </authorList>
    </citation>
    <scope>NUCLEOTIDE SEQUENCE [LARGE SCALE GENOMIC DNA]</scope>
    <source>
        <strain evidence="9 12">120213</strain>
        <strain evidence="8">Bline_iso_100314</strain>
        <strain evidence="10 13">DMI_063113</strain>
    </source>
</reference>
<dbReference type="Proteomes" id="UP000490939">
    <property type="component" value="Unassembled WGS sequence"/>
</dbReference>
<keyword evidence="6" id="KW-0406">Ion transport</keyword>
<evidence type="ECO:0000256" key="5">
    <source>
        <dbReference type="ARBA" id="ARBA00023136"/>
    </source>
</evidence>
<keyword evidence="3 6" id="KW-0812">Transmembrane</keyword>
<dbReference type="EMBL" id="WNWQ01000704">
    <property type="protein sequence ID" value="KAE9964421.1"/>
    <property type="molecule type" value="Genomic_DNA"/>
</dbReference>
<comment type="similarity">
    <text evidence="2 6">Belongs to the copper transporter (Ctr) (TC 1.A.56) family. SLC31A subfamily.</text>
</comment>
<name>A0A8H3YNX9_VENIN</name>
<accession>A0A8H3YNX9</accession>
<keyword evidence="13" id="KW-1185">Reference proteome</keyword>
<feature type="transmembrane region" description="Helical" evidence="6">
    <location>
        <begin position="175"/>
        <end position="193"/>
    </location>
</feature>
<evidence type="ECO:0000313" key="11">
    <source>
        <dbReference type="Proteomes" id="UP000433883"/>
    </source>
</evidence>
<sequence>MMTMTPSMTSMATAAATTIANSTTGGGHMNMGGDDCKIAMLWNWNVIDACFVTHSWRITSAAMFAGSCIGVILLVLLLEFLRRAGKEYDAYILRSYQHNLAMASSPMTCSNSSTLDGHGGNNEMPRKKSFSKSSSKAATTFRPTLVQQMIRAGFHTLAFAVGYILMLLAMYYNGYIIMCIFIGAYIGFFVFGWEAVELSGNNGPSDDATNCCG</sequence>
<feature type="region of interest" description="Disordered" evidence="7">
    <location>
        <begin position="115"/>
        <end position="134"/>
    </location>
</feature>
<comment type="caution">
    <text evidence="8">The sequence shown here is derived from an EMBL/GenBank/DDBJ whole genome shotgun (WGS) entry which is preliminary data.</text>
</comment>